<protein>
    <submittedName>
        <fullName evidence="1">Uncharacterized protein</fullName>
    </submittedName>
</protein>
<reference evidence="1" key="1">
    <citation type="submission" date="2022-01" db="EMBL/GenBank/DDBJ databases">
        <authorList>
            <person name="Jo J.-H."/>
            <person name="Im W.-T."/>
        </authorList>
    </citation>
    <scope>NUCLEOTIDE SEQUENCE</scope>
    <source>
        <strain evidence="1">NA20</strain>
    </source>
</reference>
<dbReference type="InterPro" id="IPR058093">
    <property type="entry name" value="LA_2272-like"/>
</dbReference>
<gene>
    <name evidence="1" type="ORF">LZZ85_01500</name>
</gene>
<accession>A0ABS9KKU5</accession>
<dbReference type="NCBIfam" id="NF047436">
    <property type="entry name" value="LA_2272_repeat"/>
    <property type="match status" value="1"/>
</dbReference>
<proteinExistence type="predicted"/>
<dbReference type="EMBL" id="JAKLTR010000001">
    <property type="protein sequence ID" value="MCG2612926.1"/>
    <property type="molecule type" value="Genomic_DNA"/>
</dbReference>
<sequence length="184" mass="19888">MSGTVAAQKKKFYFPGWTYHKRNAVILGVSGGLWSSMDSARKTTSIGLKLEAPGVGLLAAFVPSSPVSETDSAFQVFKKKVVSEKVYGLSVSLTGTACNCTVNGVSVGGIAQIQGRVNGISFSPISFTEVHNGIQLSIFSQTYKMNGIQIGFMNKSSRTRGIQLGLWNRNEKRSLPILNWNFSD</sequence>
<organism evidence="1 2">
    <name type="scientific">Terrimonas ginsenosidimutans</name>
    <dbReference type="NCBI Taxonomy" id="2908004"/>
    <lineage>
        <taxon>Bacteria</taxon>
        <taxon>Pseudomonadati</taxon>
        <taxon>Bacteroidota</taxon>
        <taxon>Chitinophagia</taxon>
        <taxon>Chitinophagales</taxon>
        <taxon>Chitinophagaceae</taxon>
        <taxon>Terrimonas</taxon>
    </lineage>
</organism>
<keyword evidence="2" id="KW-1185">Reference proteome</keyword>
<dbReference type="Proteomes" id="UP001165367">
    <property type="component" value="Unassembled WGS sequence"/>
</dbReference>
<evidence type="ECO:0000313" key="1">
    <source>
        <dbReference type="EMBL" id="MCG2612926.1"/>
    </source>
</evidence>
<name>A0ABS9KKU5_9BACT</name>
<dbReference type="RefSeq" id="WP_237868152.1">
    <property type="nucleotide sequence ID" value="NZ_JAKLTR010000001.1"/>
</dbReference>
<comment type="caution">
    <text evidence="1">The sequence shown here is derived from an EMBL/GenBank/DDBJ whole genome shotgun (WGS) entry which is preliminary data.</text>
</comment>
<evidence type="ECO:0000313" key="2">
    <source>
        <dbReference type="Proteomes" id="UP001165367"/>
    </source>
</evidence>